<sequence length="405" mass="46416">MSYRELLGELGKPVVSGEIWSAFAEAIRRAGEVVTLPHAPDSPYDRAEGYRYLTNLINAALIMHVEFADKDYPEFGRFMDTSIKWGQDNTDCLYSKCSIRGDATYRIRGSGGSAHYLSLVATHGSFGDETAEDKHPGGSCGKITNLNLAYEPDGSFEVIVSPEPHEGNWLRIDARADGLGVRQFFYDWDHERPWYLEIERVGAEYPPPRMTAEQFDKRLRGAMKFISPGAQYWDRTSRGLYAQPVNQVPMIERGRSVTDPEQHYGFGWYRVAEDEALIVELTPPADAHYWGFQVYNWWQASWDYTYRQSSLNGHQARPDADAKYRLVLAHSDPRVHNWIDLMGHIEGLQTIRYLLSETGPEPVTRLVKLTEIFQHLPAGTPRIDAQARAETLRRRRQAVWRRFRG</sequence>
<dbReference type="RefSeq" id="WP_066918763.1">
    <property type="nucleotide sequence ID" value="NZ_CP011971.1"/>
</dbReference>
<dbReference type="InterPro" id="IPR010621">
    <property type="entry name" value="DUF1214"/>
</dbReference>
<organism evidence="2 3">
    <name type="scientific">Steroidobacter denitrificans</name>
    <dbReference type="NCBI Taxonomy" id="465721"/>
    <lineage>
        <taxon>Bacteria</taxon>
        <taxon>Pseudomonadati</taxon>
        <taxon>Pseudomonadota</taxon>
        <taxon>Gammaproteobacteria</taxon>
        <taxon>Steroidobacterales</taxon>
        <taxon>Steroidobacteraceae</taxon>
        <taxon>Steroidobacter</taxon>
    </lineage>
</organism>
<evidence type="ECO:0000313" key="2">
    <source>
        <dbReference type="EMBL" id="AMN46205.1"/>
    </source>
</evidence>
<evidence type="ECO:0000313" key="3">
    <source>
        <dbReference type="Proteomes" id="UP000070250"/>
    </source>
</evidence>
<dbReference type="EMBL" id="CP011971">
    <property type="protein sequence ID" value="AMN46205.1"/>
    <property type="molecule type" value="Genomic_DNA"/>
</dbReference>
<proteinExistence type="predicted"/>
<protein>
    <recommendedName>
        <fullName evidence="1">DUF1214 domain-containing protein</fullName>
    </recommendedName>
</protein>
<dbReference type="Proteomes" id="UP000070250">
    <property type="component" value="Chromosome"/>
</dbReference>
<reference evidence="2 3" key="1">
    <citation type="submission" date="2015-06" db="EMBL/GenBank/DDBJ databases">
        <title>A Comprehensive Approach to Explore the Metabolic and Phylogenetic Diversity of Bacterial Steroid Degradation in the Environment: Testosterone as an Example.</title>
        <authorList>
            <person name="Yang F.-C."/>
            <person name="Chen Y.-L."/>
            <person name="Yu C.-P."/>
            <person name="Tang S.-L."/>
            <person name="Wang P.-H."/>
            <person name="Ismail W."/>
            <person name="Wang C.-H."/>
            <person name="Yang C.-Y."/>
            <person name="Chiang Y.-R."/>
        </authorList>
    </citation>
    <scope>NUCLEOTIDE SEQUENCE [LARGE SCALE GENOMIC DNA]</scope>
    <source>
        <strain evidence="2 3">DSM 18526</strain>
    </source>
</reference>
<dbReference type="STRING" id="465721.ACG33_03605"/>
<dbReference type="KEGG" id="sdf:ACG33_03605"/>
<gene>
    <name evidence="2" type="ORF">ACG33_03605</name>
</gene>
<feature type="domain" description="DUF1214" evidence="1">
    <location>
        <begin position="99"/>
        <end position="174"/>
    </location>
</feature>
<accession>A0A127F9D4</accession>
<evidence type="ECO:0000259" key="1">
    <source>
        <dbReference type="Pfam" id="PF06742"/>
    </source>
</evidence>
<name>A0A127F9D4_STEDE</name>
<dbReference type="Pfam" id="PF06742">
    <property type="entry name" value="DUF1214"/>
    <property type="match status" value="1"/>
</dbReference>
<keyword evidence="3" id="KW-1185">Reference proteome</keyword>
<dbReference type="AlphaFoldDB" id="A0A127F9D4"/>